<evidence type="ECO:0000256" key="4">
    <source>
        <dbReference type="PIRNR" id="PIRNR038994"/>
    </source>
</evidence>
<dbReference type="OrthoDB" id="9776488at2"/>
<comment type="caution">
    <text evidence="7">The sequence shown here is derived from an EMBL/GenBank/DDBJ whole genome shotgun (WGS) entry which is preliminary data.</text>
</comment>
<accession>A0A419N2C9</accession>
<dbReference type="AlphaFoldDB" id="A0A419N2C9"/>
<feature type="active site" description="Proton donor/acceptor" evidence="5">
    <location>
        <position position="232"/>
    </location>
</feature>
<feature type="binding site" evidence="6">
    <location>
        <position position="85"/>
    </location>
    <ligand>
        <name>Zn(2+)</name>
        <dbReference type="ChEBI" id="CHEBI:29105"/>
    </ligand>
</feature>
<evidence type="ECO:0000256" key="6">
    <source>
        <dbReference type="PIRSR" id="PIRSR038994-3"/>
    </source>
</evidence>
<keyword evidence="2 6" id="KW-0479">Metal-binding</keyword>
<evidence type="ECO:0000313" key="8">
    <source>
        <dbReference type="Proteomes" id="UP000284908"/>
    </source>
</evidence>
<keyword evidence="4" id="KW-0119">Carbohydrate metabolism</keyword>
<evidence type="ECO:0000256" key="1">
    <source>
        <dbReference type="ARBA" id="ARBA00010716"/>
    </source>
</evidence>
<dbReference type="GO" id="GO:0008448">
    <property type="term" value="F:N-acetylglucosamine-6-phosphate deacetylase activity"/>
    <property type="evidence" value="ECO:0007669"/>
    <property type="project" value="InterPro"/>
</dbReference>
<dbReference type="SUPFAM" id="SSF51556">
    <property type="entry name" value="Metallo-dependent hydrolases"/>
    <property type="match status" value="1"/>
</dbReference>
<dbReference type="EMBL" id="RAHH01000043">
    <property type="protein sequence ID" value="RJT34214.1"/>
    <property type="molecule type" value="Genomic_DNA"/>
</dbReference>
<comment type="similarity">
    <text evidence="1 4">Belongs to the metallo-dependent hydrolases superfamily. NagA family.</text>
</comment>
<sequence>MMIKTAGLFDVQVNGFAGVDFNDATLQPEQLTLALEAMLATGVTSCLPTLITADMPTLRRRFLALDKAVAASPLARVMVPGYHLEGPFLNPQDGYAGCHPPQAMAAPDAALIAQLQQTLSRPILKITYAPEFDPEGEFADAMSAAGIVLAVGHSMATAEQITRAVEHGVTMSTHLGNGIPRLLPKFDNTLVAQATNDNLFAGLIADGLHIPPAALKMLLRCKTTSRAILVTDATSAAGGLNPGHYVFADQTIELSADGVVRMPGSPYLAGSSLTLDNAIRNLLRWQLASFAQAIAMSSDNPRRLLEPALRRHNITLPDGEVVWNDDHHIESVRVGDIYRQYAMTEQTT</sequence>
<organism evidence="7 8">
    <name type="scientific">Rahnella woolbedingensis</name>
    <dbReference type="NCBI Taxonomy" id="1510574"/>
    <lineage>
        <taxon>Bacteria</taxon>
        <taxon>Pseudomonadati</taxon>
        <taxon>Pseudomonadota</taxon>
        <taxon>Gammaproteobacteria</taxon>
        <taxon>Enterobacterales</taxon>
        <taxon>Yersiniaceae</taxon>
        <taxon>Rahnella</taxon>
    </lineage>
</organism>
<dbReference type="Gene3D" id="3.20.20.140">
    <property type="entry name" value="Metal-dependent hydrolases"/>
    <property type="match status" value="1"/>
</dbReference>
<evidence type="ECO:0000313" key="7">
    <source>
        <dbReference type="EMBL" id="RJT34214.1"/>
    </source>
</evidence>
<feature type="binding site" evidence="6">
    <location>
        <position position="174"/>
    </location>
    <ligand>
        <name>Zn(2+)</name>
        <dbReference type="ChEBI" id="CHEBI:29105"/>
    </ligand>
</feature>
<evidence type="ECO:0000256" key="5">
    <source>
        <dbReference type="PIRSR" id="PIRSR038994-1"/>
    </source>
</evidence>
<dbReference type="InterPro" id="IPR003764">
    <property type="entry name" value="GlcNAc_6-P_deAcase"/>
</dbReference>
<dbReference type="PANTHER" id="PTHR11113:SF14">
    <property type="entry name" value="N-ACETYLGLUCOSAMINE-6-PHOSPHATE DEACETYLASE"/>
    <property type="match status" value="1"/>
</dbReference>
<comment type="cofactor">
    <cofactor evidence="6">
        <name>a divalent metal cation</name>
        <dbReference type="ChEBI" id="CHEBI:60240"/>
    </cofactor>
    <text evidence="6">Binds 1 divalent metal cation per subunit.</text>
</comment>
<evidence type="ECO:0000256" key="3">
    <source>
        <dbReference type="ARBA" id="ARBA00022801"/>
    </source>
</evidence>
<reference evidence="7 8" key="1">
    <citation type="submission" date="2018-09" db="EMBL/GenBank/DDBJ databases">
        <authorList>
            <person name="Le Fleche-Mateos A."/>
        </authorList>
    </citation>
    <scope>NUCLEOTIDE SEQUENCE [LARGE SCALE GENOMIC DNA]</scope>
    <source>
        <strain evidence="7 8">DSM 27399</strain>
    </source>
</reference>
<dbReference type="RefSeq" id="WP_120135100.1">
    <property type="nucleotide sequence ID" value="NZ_RAHH01000043.1"/>
</dbReference>
<evidence type="ECO:0000256" key="2">
    <source>
        <dbReference type="ARBA" id="ARBA00022723"/>
    </source>
</evidence>
<dbReference type="GO" id="GO:0006046">
    <property type="term" value="P:N-acetylglucosamine catabolic process"/>
    <property type="evidence" value="ECO:0007669"/>
    <property type="project" value="TreeGrafter"/>
</dbReference>
<gene>
    <name evidence="7" type="ORF">D6C13_23590</name>
</gene>
<name>A0A419N2C9_9GAMM</name>
<keyword evidence="3 4" id="KW-0378">Hydrolase</keyword>
<dbReference type="InterPro" id="IPR032466">
    <property type="entry name" value="Metal_Hydrolase"/>
</dbReference>
<proteinExistence type="inferred from homology"/>
<protein>
    <submittedName>
        <fullName evidence="7">N-acetylglucosamine-6-phosphate deacetylase</fullName>
    </submittedName>
</protein>
<keyword evidence="8" id="KW-1185">Reference proteome</keyword>
<dbReference type="Proteomes" id="UP000284908">
    <property type="component" value="Unassembled WGS sequence"/>
</dbReference>
<dbReference type="PIRSF" id="PIRSF038994">
    <property type="entry name" value="NagA"/>
    <property type="match status" value="1"/>
</dbReference>
<dbReference type="PANTHER" id="PTHR11113">
    <property type="entry name" value="N-ACETYLGLUCOSAMINE-6-PHOSPHATE DEACETYLASE"/>
    <property type="match status" value="1"/>
</dbReference>
<dbReference type="GO" id="GO:0046872">
    <property type="term" value="F:metal ion binding"/>
    <property type="evidence" value="ECO:0007669"/>
    <property type="project" value="UniProtKB-KW"/>
</dbReference>
<feature type="binding site" evidence="6">
    <location>
        <position position="153"/>
    </location>
    <ligand>
        <name>Zn(2+)</name>
        <dbReference type="ChEBI" id="CHEBI:29105"/>
    </ligand>
</feature>